<proteinExistence type="predicted"/>
<accession>A0A6C0J7F8</accession>
<evidence type="ECO:0000313" key="1">
    <source>
        <dbReference type="EMBL" id="QHT99917.1"/>
    </source>
</evidence>
<dbReference type="EMBL" id="MN740318">
    <property type="protein sequence ID" value="QHT99917.1"/>
    <property type="molecule type" value="Genomic_DNA"/>
</dbReference>
<sequence length="405" mass="45198">MYNLRNRIIKHVFPTSKAKIAPTLDEMTLTMPILQLTDLPSHKSMSTFKPVVAASQVAALIGRNPYNTFNDAAMTILSKDPVIKTRITEMLRKTQRTQLSQVKTEVFRAPAIVESKRVTEEAVKKADAATQLKIEFTHAKEAVRVAAVEVATVQAEAVEAETAVRVAIETHAPAPVLEKLKEEVVAKKAEAAVVAKKVEKLEVEATVKKVAAETAAKDAPNIDEVIAKHVEVVRQAVTNLPVPAEVKVMLEKEANGDIVKARGNRDENLILDAYEKTENVVVEERNTRHLRLDMGKYVITGRTDGWVASKNRVVDAKNRQRKWPTVPVYDIVQLRVYMKMIGCPDSEIAERFTDGTTRNTVYTNDPKEWARIQSDLEEAVERLIEMSQDETVLQRVLNANTVASF</sequence>
<organism evidence="1">
    <name type="scientific">viral metagenome</name>
    <dbReference type="NCBI Taxonomy" id="1070528"/>
    <lineage>
        <taxon>unclassified sequences</taxon>
        <taxon>metagenomes</taxon>
        <taxon>organismal metagenomes</taxon>
    </lineage>
</organism>
<dbReference type="Gene3D" id="3.90.320.10">
    <property type="match status" value="1"/>
</dbReference>
<dbReference type="AlphaFoldDB" id="A0A6C0J7F8"/>
<reference evidence="1" key="1">
    <citation type="journal article" date="2020" name="Nature">
        <title>Giant virus diversity and host interactions through global metagenomics.</title>
        <authorList>
            <person name="Schulz F."/>
            <person name="Roux S."/>
            <person name="Paez-Espino D."/>
            <person name="Jungbluth S."/>
            <person name="Walsh D.A."/>
            <person name="Denef V.J."/>
            <person name="McMahon K.D."/>
            <person name="Konstantinidis K.T."/>
            <person name="Eloe-Fadrosh E.A."/>
            <person name="Kyrpides N.C."/>
            <person name="Woyke T."/>
        </authorList>
    </citation>
    <scope>NUCLEOTIDE SEQUENCE</scope>
    <source>
        <strain evidence="1">GVMAG-M-3300025778-1</strain>
    </source>
</reference>
<dbReference type="InterPro" id="IPR011604">
    <property type="entry name" value="PDDEXK-like_dom_sf"/>
</dbReference>
<name>A0A6C0J7F8_9ZZZZ</name>
<protein>
    <submittedName>
        <fullName evidence="1">Uncharacterized protein</fullName>
    </submittedName>
</protein>